<feature type="domain" description="Integrase catalytic" evidence="2">
    <location>
        <begin position="282"/>
        <end position="498"/>
    </location>
</feature>
<feature type="region of interest" description="Disordered" evidence="1">
    <location>
        <begin position="667"/>
        <end position="711"/>
    </location>
</feature>
<dbReference type="EMBL" id="JBHTOQ010000003">
    <property type="protein sequence ID" value="MFD1480366.1"/>
    <property type="molecule type" value="Genomic_DNA"/>
</dbReference>
<dbReference type="Gene3D" id="3.30.420.10">
    <property type="entry name" value="Ribonuclease H-like superfamily/Ribonuclease H"/>
    <property type="match status" value="1"/>
</dbReference>
<dbReference type="Proteomes" id="UP001597302">
    <property type="component" value="Unassembled WGS sequence"/>
</dbReference>
<evidence type="ECO:0000259" key="2">
    <source>
        <dbReference type="PROSITE" id="PS50994"/>
    </source>
</evidence>
<proteinExistence type="predicted"/>
<gene>
    <name evidence="3" type="ORF">ACFQ5P_03555</name>
</gene>
<name>A0ABW4DUX6_9RHOB</name>
<dbReference type="PROSITE" id="PS50994">
    <property type="entry name" value="INTEGRASE"/>
    <property type="match status" value="1"/>
</dbReference>
<accession>A0ABW4DUX6</accession>
<dbReference type="InterPro" id="IPR036397">
    <property type="entry name" value="RNaseH_sf"/>
</dbReference>
<comment type="caution">
    <text evidence="3">The sequence shown here is derived from an EMBL/GenBank/DDBJ whole genome shotgun (WGS) entry which is preliminary data.</text>
</comment>
<sequence length="711" mass="79684">MNTNIRFSKSDLITAAGVAMRPLEIDDKGGLFERLGQPGITERLSHEELSNLLSRPDTSYVAGYFDRAVQDLRGRKPSDVINILADPIRRLVIWRKAVCDAFLSLEASEKINRTHEGYLRGSAQLAAEVERRVGEGMSAGKLPRPGADVVTRQLPGSRTAFEWMREYERAGYSVVALIPETHRCGNRSLRWSYHTEALMNQVIEIYADTQRPTKALAVAGTRRLFFRENERRLAAGAAQLVVPSASSIDRRLSLADPYYVYAKRHGTAAANARFTLYENGVDVQQPLERVEMDENRLDVISLLTLSGIWDHLPPERQERFESGRRWLYVAIDCATRCILSMRLAETPNAGDAVRALREIFIDKTPMARAAGCESTWHHHGGVQAIVTDQGTAFTSDDFQGTVLSLGITALLPPAGKPWLRAHIETFFRTFGHKLMPLLVGRTFFDMIQRGDYPSEKLACLCDADLITILLTYVVDIYHNEGHGSLGGESPNQAWARLVAKHGTPPVPDGLTLRRAFGRPLQRTLRGDGVLFSGLSYNCGALREAFLHSPQRSVEIRADLRDIGWIAVKVGATWHPALANQGGFDGVSYDLMQEATRTLRIKNRREAELDAPKVRRGIERISDTTRQAFELQELTPFHTKDVDVERNQAALHYPVRSDAERLGNRAASADPLADGMQITPSTPMPPYMPKDEPEQQAQGRVRRNRWRFDDDQ</sequence>
<evidence type="ECO:0000313" key="3">
    <source>
        <dbReference type="EMBL" id="MFD1480366.1"/>
    </source>
</evidence>
<dbReference type="SUPFAM" id="SSF53098">
    <property type="entry name" value="Ribonuclease H-like"/>
    <property type="match status" value="1"/>
</dbReference>
<dbReference type="InterPro" id="IPR001584">
    <property type="entry name" value="Integrase_cat-core"/>
</dbReference>
<keyword evidence="4" id="KW-1185">Reference proteome</keyword>
<evidence type="ECO:0000313" key="4">
    <source>
        <dbReference type="Proteomes" id="UP001597302"/>
    </source>
</evidence>
<dbReference type="InterPro" id="IPR012337">
    <property type="entry name" value="RNaseH-like_sf"/>
</dbReference>
<evidence type="ECO:0000256" key="1">
    <source>
        <dbReference type="SAM" id="MobiDB-lite"/>
    </source>
</evidence>
<reference evidence="4" key="1">
    <citation type="journal article" date="2019" name="Int. J. Syst. Evol. Microbiol.">
        <title>The Global Catalogue of Microorganisms (GCM) 10K type strain sequencing project: providing services to taxonomists for standard genome sequencing and annotation.</title>
        <authorList>
            <consortium name="The Broad Institute Genomics Platform"/>
            <consortium name="The Broad Institute Genome Sequencing Center for Infectious Disease"/>
            <person name="Wu L."/>
            <person name="Ma J."/>
        </authorList>
    </citation>
    <scope>NUCLEOTIDE SEQUENCE [LARGE SCALE GENOMIC DNA]</scope>
    <source>
        <strain evidence="4">CCM 8875</strain>
    </source>
</reference>
<dbReference type="RefSeq" id="WP_131574024.1">
    <property type="nucleotide sequence ID" value="NZ_CBCSAJ010000017.1"/>
</dbReference>
<organism evidence="3 4">
    <name type="scientific">Paracoccus nototheniae</name>
    <dbReference type="NCBI Taxonomy" id="2489002"/>
    <lineage>
        <taxon>Bacteria</taxon>
        <taxon>Pseudomonadati</taxon>
        <taxon>Pseudomonadota</taxon>
        <taxon>Alphaproteobacteria</taxon>
        <taxon>Rhodobacterales</taxon>
        <taxon>Paracoccaceae</taxon>
        <taxon>Paracoccus</taxon>
    </lineage>
</organism>
<protein>
    <submittedName>
        <fullName evidence="3">DDE-type integrase/transposase/recombinase</fullName>
    </submittedName>
</protein>